<gene>
    <name evidence="9" type="ORF">GCM10007423_03060</name>
</gene>
<dbReference type="InterPro" id="IPR000421">
    <property type="entry name" value="FA58C"/>
</dbReference>
<dbReference type="Pfam" id="PF05345">
    <property type="entry name" value="He_PIG"/>
    <property type="match status" value="1"/>
</dbReference>
<name>A0ABQ1YEF1_9BACT</name>
<dbReference type="Gene3D" id="2.60.40.10">
    <property type="entry name" value="Immunoglobulins"/>
    <property type="match status" value="1"/>
</dbReference>
<dbReference type="SMART" id="SM00812">
    <property type="entry name" value="Alpha_L_fucos"/>
    <property type="match status" value="1"/>
</dbReference>
<dbReference type="EC" id="3.2.1.51" evidence="2"/>
<accession>A0ABQ1YEF1</accession>
<evidence type="ECO:0000259" key="6">
    <source>
        <dbReference type="Pfam" id="PF00754"/>
    </source>
</evidence>
<dbReference type="PANTHER" id="PTHR10030:SF37">
    <property type="entry name" value="ALPHA-L-FUCOSIDASE-RELATED"/>
    <property type="match status" value="1"/>
</dbReference>
<feature type="domain" description="F5/8 type C" evidence="6">
    <location>
        <begin position="718"/>
        <end position="817"/>
    </location>
</feature>
<dbReference type="EMBL" id="BMIA01000001">
    <property type="protein sequence ID" value="GGH21718.1"/>
    <property type="molecule type" value="Genomic_DNA"/>
</dbReference>
<evidence type="ECO:0000256" key="5">
    <source>
        <dbReference type="ARBA" id="ARBA00023295"/>
    </source>
</evidence>
<dbReference type="InterPro" id="IPR013783">
    <property type="entry name" value="Ig-like_fold"/>
</dbReference>
<dbReference type="Pfam" id="PF01120">
    <property type="entry name" value="Alpha_L_fucos"/>
    <property type="match status" value="1"/>
</dbReference>
<dbReference type="InterPro" id="IPR000933">
    <property type="entry name" value="Glyco_hydro_29"/>
</dbReference>
<dbReference type="SUPFAM" id="SSF49785">
    <property type="entry name" value="Galactose-binding domain-like"/>
    <property type="match status" value="1"/>
</dbReference>
<feature type="domain" description="Glycoside hydrolase family 29 N-terminal" evidence="7">
    <location>
        <begin position="119"/>
        <end position="290"/>
    </location>
</feature>
<dbReference type="Gene3D" id="2.60.120.260">
    <property type="entry name" value="Galactose-binding domain-like"/>
    <property type="match status" value="1"/>
</dbReference>
<organism evidence="9 10">
    <name type="scientific">Dyadobacter endophyticus</name>
    <dbReference type="NCBI Taxonomy" id="1749036"/>
    <lineage>
        <taxon>Bacteria</taxon>
        <taxon>Pseudomonadati</taxon>
        <taxon>Bacteroidota</taxon>
        <taxon>Cytophagia</taxon>
        <taxon>Cytophagales</taxon>
        <taxon>Spirosomataceae</taxon>
        <taxon>Dyadobacter</taxon>
    </lineage>
</organism>
<dbReference type="Pfam" id="PF13290">
    <property type="entry name" value="CHB_HEX_C_1"/>
    <property type="match status" value="1"/>
</dbReference>
<keyword evidence="4" id="KW-0378">Hydrolase</keyword>
<protein>
    <recommendedName>
        <fullName evidence="2">alpha-L-fucosidase</fullName>
        <ecNumber evidence="2">3.2.1.51</ecNumber>
    </recommendedName>
</protein>
<keyword evidence="5" id="KW-0326">Glycosidase</keyword>
<evidence type="ECO:0000259" key="8">
    <source>
        <dbReference type="Pfam" id="PF13290"/>
    </source>
</evidence>
<dbReference type="Gene3D" id="3.20.20.80">
    <property type="entry name" value="Glycosidases"/>
    <property type="match status" value="1"/>
</dbReference>
<evidence type="ECO:0000313" key="9">
    <source>
        <dbReference type="EMBL" id="GGH21718.1"/>
    </source>
</evidence>
<reference evidence="10" key="1">
    <citation type="journal article" date="2019" name="Int. J. Syst. Evol. Microbiol.">
        <title>The Global Catalogue of Microorganisms (GCM) 10K type strain sequencing project: providing services to taxonomists for standard genome sequencing and annotation.</title>
        <authorList>
            <consortium name="The Broad Institute Genomics Platform"/>
            <consortium name="The Broad Institute Genome Sequencing Center for Infectious Disease"/>
            <person name="Wu L."/>
            <person name="Ma J."/>
        </authorList>
    </citation>
    <scope>NUCLEOTIDE SEQUENCE [LARGE SCALE GENOMIC DNA]</scope>
    <source>
        <strain evidence="10">CGMCC 1.15288</strain>
    </source>
</reference>
<sequence length="845" mass="93426">MAEITITTTSSKNQDDYLLHKDTALYPAFLDNLPYESWVEGTTIGASKRSYFQLQATGAASYTWTPAGGTLPTGLTLSTDGKISGTPSVEGLFAFSVKATSGADFATKELEFRVYPERSRWLRDARLGVTVHWGRMTDPSIYTNTQAATLEFEGRTLAMNGAHLNTWAPAWADQFVAWGAKFIEFSTLWQDSFRNWPNGFDTWKNLHTINRDYVGPLVDAFHAKGLKFISYFPPDYHSIAPGLPPGDRGDVDGYLEGYHNFGGMNTQLIEELVKVKKIDGIWMDIGGASDVYPESAVPEGWLYWDNVMPIIRYNNPFFIFGVNPGTRDAALKVKKGGTQVRFPYADFVIYESVQSDSTSATLLEKATPLMSKKKMAIYVSNQISNRFAWGPGGDAAPIKDIEGTKENIGKNWEAGATVSVALPVQADGTLLDDHYAPMMTAIGAYVNANKGFSVDPTIVYANGTATVSTSEPARIFYTLDGTEPNRDSNIYVGPLTIQRNSKLKVRTLQEGKPIGYVKELTVESFSTADPMQRLFVSSGTDVEATQGERNFRGMFLTVGNAPVVITGIGRKVVGSNIPREVIIKRYFDEYPVYSGLIQANDPVENNYQFSKTAEIRLEAGMSYIICIQEEASSTEHYASNTFATVPFTQDIRIVSAFKLSINGDFFPVPADNLGQIINLKYRALEIERSYNYALGKPAKFLTNSVNPSELNPSAGIYYAINATDGNPESVARAGGDYAYTLRVDLLDSYKIDRIELLFTTETYATEFSIYTSLVENGSNPVTLLSRANNTEVVFSFRFQPVFARYIFVRATKPDNQNQPGGQMVVTELGVYCDNPSFVSLDSELD</sequence>
<evidence type="ECO:0000256" key="4">
    <source>
        <dbReference type="ARBA" id="ARBA00022801"/>
    </source>
</evidence>
<comment type="similarity">
    <text evidence="1">Belongs to the glycosyl hydrolase 29 family.</text>
</comment>
<evidence type="ECO:0000256" key="3">
    <source>
        <dbReference type="ARBA" id="ARBA00022729"/>
    </source>
</evidence>
<dbReference type="InterPro" id="IPR059177">
    <property type="entry name" value="GH29D-like_dom"/>
</dbReference>
<dbReference type="RefSeq" id="WP_188927987.1">
    <property type="nucleotide sequence ID" value="NZ_BMIA01000001.1"/>
</dbReference>
<evidence type="ECO:0000256" key="2">
    <source>
        <dbReference type="ARBA" id="ARBA00012662"/>
    </source>
</evidence>
<comment type="caution">
    <text evidence="9">The sequence shown here is derived from an EMBL/GenBank/DDBJ whole genome shotgun (WGS) entry which is preliminary data.</text>
</comment>
<proteinExistence type="inferred from homology"/>
<evidence type="ECO:0000259" key="7">
    <source>
        <dbReference type="Pfam" id="PF01120"/>
    </source>
</evidence>
<dbReference type="SUPFAM" id="SSF51445">
    <property type="entry name" value="(Trans)glycosidases"/>
    <property type="match status" value="1"/>
</dbReference>
<feature type="domain" description="GH29D-like beta-sandwich" evidence="8">
    <location>
        <begin position="462"/>
        <end position="512"/>
    </location>
</feature>
<dbReference type="PANTHER" id="PTHR10030">
    <property type="entry name" value="ALPHA-L-FUCOSIDASE"/>
    <property type="match status" value="1"/>
</dbReference>
<dbReference type="InterPro" id="IPR057739">
    <property type="entry name" value="Glyco_hydro_29_N"/>
</dbReference>
<dbReference type="InterPro" id="IPR017853">
    <property type="entry name" value="GH"/>
</dbReference>
<dbReference type="InterPro" id="IPR008979">
    <property type="entry name" value="Galactose-bd-like_sf"/>
</dbReference>
<evidence type="ECO:0000256" key="1">
    <source>
        <dbReference type="ARBA" id="ARBA00007951"/>
    </source>
</evidence>
<dbReference type="Pfam" id="PF00754">
    <property type="entry name" value="F5_F8_type_C"/>
    <property type="match status" value="1"/>
</dbReference>
<evidence type="ECO:0000313" key="10">
    <source>
        <dbReference type="Proteomes" id="UP000600214"/>
    </source>
</evidence>
<keyword evidence="3" id="KW-0732">Signal</keyword>
<dbReference type="Proteomes" id="UP000600214">
    <property type="component" value="Unassembled WGS sequence"/>
</dbReference>
<keyword evidence="10" id="KW-1185">Reference proteome</keyword>